<keyword evidence="2" id="KW-0808">Transferase</keyword>
<dbReference type="RefSeq" id="WP_131615712.1">
    <property type="nucleotide sequence ID" value="NZ_CP036532.1"/>
</dbReference>
<dbReference type="GO" id="GO:0016747">
    <property type="term" value="F:acyltransferase activity, transferring groups other than amino-acyl groups"/>
    <property type="evidence" value="ECO:0007669"/>
    <property type="project" value="InterPro"/>
</dbReference>
<dbReference type="Pfam" id="PF00583">
    <property type="entry name" value="Acetyltransf_1"/>
    <property type="match status" value="1"/>
</dbReference>
<name>A0A4P6UY03_9HYPH</name>
<feature type="domain" description="N-acetyltransferase" evidence="1">
    <location>
        <begin position="8"/>
        <end position="198"/>
    </location>
</feature>
<dbReference type="Gene3D" id="3.40.630.30">
    <property type="match status" value="1"/>
</dbReference>
<keyword evidence="3" id="KW-1185">Reference proteome</keyword>
<accession>A0A4P6UY03</accession>
<dbReference type="Proteomes" id="UP000293719">
    <property type="component" value="Chromosome"/>
</dbReference>
<dbReference type="GeneID" id="90766638"/>
<dbReference type="SUPFAM" id="SSF55729">
    <property type="entry name" value="Acyl-CoA N-acyltransferases (Nat)"/>
    <property type="match status" value="1"/>
</dbReference>
<sequence>MRLVTDTLNVRPLSAAEAAARFDDLAGLRITVFRAFPYLYDGDMAYERDYLATYMEASGAFIAGAFDGDALVGASTAAPLGEHKAAFAEPLAARGLDPDDFFYFGESVLLPAYRGRGAGVAFFDLREAEARRQGFAHCLFSAVIRPEDHPMRPADYVPLDDFWRKRGYRRLEGFRTGFAWKDIGETAETEKPMEYWVKSLG</sequence>
<dbReference type="PROSITE" id="PS51186">
    <property type="entry name" value="GNAT"/>
    <property type="match status" value="1"/>
</dbReference>
<dbReference type="KEGG" id="rpod:E0E05_04955"/>
<dbReference type="OrthoDB" id="187903at2"/>
<proteinExistence type="predicted"/>
<protein>
    <submittedName>
        <fullName evidence="2">GNAT family N-acetyltransferase</fullName>
    </submittedName>
</protein>
<evidence type="ECO:0000313" key="2">
    <source>
        <dbReference type="EMBL" id="QBK30007.1"/>
    </source>
</evidence>
<dbReference type="AlphaFoldDB" id="A0A4P6UY03"/>
<dbReference type="InterPro" id="IPR016181">
    <property type="entry name" value="Acyl_CoA_acyltransferase"/>
</dbReference>
<gene>
    <name evidence="2" type="ORF">E0E05_04955</name>
</gene>
<reference evidence="2 3" key="1">
    <citation type="journal article" date="2017" name="Int. J. Syst. Evol. Microbiol.">
        <title>Roseitalea porphyridii gen. nov., sp. nov., isolated from a red alga, and reclassification of Hoeflea suaedae Chung et al. 2013 as Pseudohoeflea suaedae gen. nov., comb. nov.</title>
        <authorList>
            <person name="Hyeon J.W."/>
            <person name="Jeong S.E."/>
            <person name="Baek K."/>
            <person name="Jeon C.O."/>
        </authorList>
    </citation>
    <scope>NUCLEOTIDE SEQUENCE [LARGE SCALE GENOMIC DNA]</scope>
    <source>
        <strain evidence="2 3">MA7-20</strain>
    </source>
</reference>
<dbReference type="EMBL" id="CP036532">
    <property type="protein sequence ID" value="QBK30007.1"/>
    <property type="molecule type" value="Genomic_DNA"/>
</dbReference>
<evidence type="ECO:0000259" key="1">
    <source>
        <dbReference type="PROSITE" id="PS51186"/>
    </source>
</evidence>
<organism evidence="2 3">
    <name type="scientific">Roseitalea porphyridii</name>
    <dbReference type="NCBI Taxonomy" id="1852022"/>
    <lineage>
        <taxon>Bacteria</taxon>
        <taxon>Pseudomonadati</taxon>
        <taxon>Pseudomonadota</taxon>
        <taxon>Alphaproteobacteria</taxon>
        <taxon>Hyphomicrobiales</taxon>
        <taxon>Ahrensiaceae</taxon>
        <taxon>Roseitalea</taxon>
    </lineage>
</organism>
<evidence type="ECO:0000313" key="3">
    <source>
        <dbReference type="Proteomes" id="UP000293719"/>
    </source>
</evidence>
<dbReference type="InterPro" id="IPR000182">
    <property type="entry name" value="GNAT_dom"/>
</dbReference>